<protein>
    <submittedName>
        <fullName evidence="8">Heat shock transcription factor</fullName>
    </submittedName>
</protein>
<dbReference type="InterPro" id="IPR000232">
    <property type="entry name" value="HSF_DNA-bd"/>
</dbReference>
<evidence type="ECO:0000256" key="1">
    <source>
        <dbReference type="ARBA" id="ARBA00004123"/>
    </source>
</evidence>
<keyword evidence="4" id="KW-0539">Nucleus</keyword>
<feature type="compositionally biased region" description="Gly residues" evidence="6">
    <location>
        <begin position="735"/>
        <end position="745"/>
    </location>
</feature>
<dbReference type="PANTHER" id="PTHR10015:SF427">
    <property type="entry name" value="HEAT SHOCK FACTOR PROTEIN"/>
    <property type="match status" value="1"/>
</dbReference>
<comment type="subcellular location">
    <subcellularLocation>
        <location evidence="1">Nucleus</location>
    </subcellularLocation>
</comment>
<dbReference type="PANTHER" id="PTHR10015">
    <property type="entry name" value="HEAT SHOCK TRANSCRIPTION FACTOR"/>
    <property type="match status" value="1"/>
</dbReference>
<dbReference type="AlphaFoldDB" id="F0XRR6"/>
<feature type="compositionally biased region" description="Polar residues" evidence="6">
    <location>
        <begin position="21"/>
        <end position="35"/>
    </location>
</feature>
<feature type="compositionally biased region" description="Low complexity" evidence="6">
    <location>
        <begin position="656"/>
        <end position="669"/>
    </location>
</feature>
<dbReference type="STRING" id="655863.F0XRR6"/>
<feature type="compositionally biased region" description="Low complexity" evidence="6">
    <location>
        <begin position="715"/>
        <end position="725"/>
    </location>
</feature>
<feature type="region of interest" description="Disordered" evidence="6">
    <location>
        <begin position="117"/>
        <end position="138"/>
    </location>
</feature>
<feature type="region of interest" description="Disordered" evidence="6">
    <location>
        <begin position="267"/>
        <end position="322"/>
    </location>
</feature>
<dbReference type="OrthoDB" id="60033at2759"/>
<evidence type="ECO:0000256" key="2">
    <source>
        <dbReference type="ARBA" id="ARBA00006403"/>
    </source>
</evidence>
<feature type="compositionally biased region" description="Basic residues" evidence="6">
    <location>
        <begin position="1"/>
        <end position="10"/>
    </location>
</feature>
<feature type="domain" description="HSF-type DNA-binding" evidence="7">
    <location>
        <begin position="163"/>
        <end position="270"/>
    </location>
</feature>
<dbReference type="HOGENOM" id="CLU_013966_1_0_1"/>
<dbReference type="Pfam" id="PF00447">
    <property type="entry name" value="HSF_DNA-bind"/>
    <property type="match status" value="1"/>
</dbReference>
<keyword evidence="8" id="KW-0346">Stress response</keyword>
<evidence type="ECO:0000313" key="8">
    <source>
        <dbReference type="EMBL" id="EFW99653.1"/>
    </source>
</evidence>
<reference evidence="8 9" key="1">
    <citation type="journal article" date="2011" name="Proc. Natl. Acad. Sci. U.S.A.">
        <title>Genome and transcriptome analyses of the mountain pine beetle-fungal symbiont Grosmannia clavigera, a lodgepole pine pathogen.</title>
        <authorList>
            <person name="DiGuistini S."/>
            <person name="Wang Y."/>
            <person name="Liao N.Y."/>
            <person name="Taylor G."/>
            <person name="Tanguay P."/>
            <person name="Feau N."/>
            <person name="Henrissat B."/>
            <person name="Chan S.K."/>
            <person name="Hesse-Orce U."/>
            <person name="Alamouti S.M."/>
            <person name="Tsui C.K.M."/>
            <person name="Docking R.T."/>
            <person name="Levasseur A."/>
            <person name="Haridas S."/>
            <person name="Robertson G."/>
            <person name="Birol I."/>
            <person name="Holt R.A."/>
            <person name="Marra M.A."/>
            <person name="Hamelin R.C."/>
            <person name="Hirst M."/>
            <person name="Jones S.J.M."/>
            <person name="Bohlmann J."/>
            <person name="Breuil C."/>
        </authorList>
    </citation>
    <scope>NUCLEOTIDE SEQUENCE [LARGE SCALE GENOMIC DNA]</scope>
    <source>
        <strain evidence="9">kw1407 / UAMH 11150</strain>
    </source>
</reference>
<evidence type="ECO:0000256" key="5">
    <source>
        <dbReference type="RuleBase" id="RU004020"/>
    </source>
</evidence>
<dbReference type="EMBL" id="GL629990">
    <property type="protein sequence ID" value="EFW99653.1"/>
    <property type="molecule type" value="Genomic_DNA"/>
</dbReference>
<evidence type="ECO:0000256" key="6">
    <source>
        <dbReference type="SAM" id="MobiDB-lite"/>
    </source>
</evidence>
<feature type="compositionally biased region" description="Low complexity" evidence="6">
    <location>
        <begin position="451"/>
        <end position="467"/>
    </location>
</feature>
<accession>F0XRR6</accession>
<dbReference type="Proteomes" id="UP000007796">
    <property type="component" value="Unassembled WGS sequence"/>
</dbReference>
<feature type="region of interest" description="Disordered" evidence="6">
    <location>
        <begin position="715"/>
        <end position="745"/>
    </location>
</feature>
<feature type="compositionally biased region" description="Polar residues" evidence="6">
    <location>
        <begin position="472"/>
        <end position="483"/>
    </location>
</feature>
<dbReference type="FunFam" id="1.10.10.10:FF:000173">
    <property type="entry name" value="Heat shock transcription factor Hsf1"/>
    <property type="match status" value="1"/>
</dbReference>
<dbReference type="SMART" id="SM00415">
    <property type="entry name" value="HSF"/>
    <property type="match status" value="1"/>
</dbReference>
<dbReference type="SUPFAM" id="SSF46785">
    <property type="entry name" value="Winged helix' DNA-binding domain"/>
    <property type="match status" value="1"/>
</dbReference>
<evidence type="ECO:0000256" key="4">
    <source>
        <dbReference type="ARBA" id="ARBA00023242"/>
    </source>
</evidence>
<proteinExistence type="inferred from homology"/>
<feature type="region of interest" description="Disordered" evidence="6">
    <location>
        <begin position="1"/>
        <end position="50"/>
    </location>
</feature>
<feature type="region of interest" description="Disordered" evidence="6">
    <location>
        <begin position="411"/>
        <end position="490"/>
    </location>
</feature>
<evidence type="ECO:0000313" key="9">
    <source>
        <dbReference type="Proteomes" id="UP000007796"/>
    </source>
</evidence>
<dbReference type="InterPro" id="IPR036388">
    <property type="entry name" value="WH-like_DNA-bd_sf"/>
</dbReference>
<dbReference type="GO" id="GO:0043565">
    <property type="term" value="F:sequence-specific DNA binding"/>
    <property type="evidence" value="ECO:0007669"/>
    <property type="project" value="InterPro"/>
</dbReference>
<organism evidence="9">
    <name type="scientific">Grosmannia clavigera (strain kw1407 / UAMH 11150)</name>
    <name type="common">Blue stain fungus</name>
    <name type="synonym">Graphiocladiella clavigera</name>
    <dbReference type="NCBI Taxonomy" id="655863"/>
    <lineage>
        <taxon>Eukaryota</taxon>
        <taxon>Fungi</taxon>
        <taxon>Dikarya</taxon>
        <taxon>Ascomycota</taxon>
        <taxon>Pezizomycotina</taxon>
        <taxon>Sordariomycetes</taxon>
        <taxon>Sordariomycetidae</taxon>
        <taxon>Ophiostomatales</taxon>
        <taxon>Ophiostomataceae</taxon>
        <taxon>Leptographium</taxon>
    </lineage>
</organism>
<gene>
    <name evidence="8" type="ORF">CMQ_8021</name>
</gene>
<evidence type="ECO:0000259" key="7">
    <source>
        <dbReference type="SMART" id="SM00415"/>
    </source>
</evidence>
<feature type="compositionally biased region" description="Acidic residues" evidence="6">
    <location>
        <begin position="284"/>
        <end position="294"/>
    </location>
</feature>
<feature type="region of interest" description="Disordered" evidence="6">
    <location>
        <begin position="236"/>
        <end position="255"/>
    </location>
</feature>
<keyword evidence="3" id="KW-0238">DNA-binding</keyword>
<feature type="region of interest" description="Disordered" evidence="6">
    <location>
        <begin position="647"/>
        <end position="669"/>
    </location>
</feature>
<keyword evidence="9" id="KW-1185">Reference proteome</keyword>
<dbReference type="InterPro" id="IPR036390">
    <property type="entry name" value="WH_DNA-bd_sf"/>
</dbReference>
<dbReference type="InParanoid" id="F0XRR6"/>
<dbReference type="GO" id="GO:0005634">
    <property type="term" value="C:nucleus"/>
    <property type="evidence" value="ECO:0007669"/>
    <property type="project" value="UniProtKB-SubCell"/>
</dbReference>
<feature type="region of interest" description="Disordered" evidence="6">
    <location>
        <begin position="798"/>
        <end position="840"/>
    </location>
</feature>
<evidence type="ECO:0000256" key="3">
    <source>
        <dbReference type="ARBA" id="ARBA00023125"/>
    </source>
</evidence>
<feature type="region of interest" description="Disordered" evidence="6">
    <location>
        <begin position="68"/>
        <end position="101"/>
    </location>
</feature>
<dbReference type="GO" id="GO:0003700">
    <property type="term" value="F:DNA-binding transcription factor activity"/>
    <property type="evidence" value="ECO:0007669"/>
    <property type="project" value="InterPro"/>
</dbReference>
<dbReference type="Gene3D" id="1.10.10.10">
    <property type="entry name" value="Winged helix-like DNA-binding domain superfamily/Winged helix DNA-binding domain"/>
    <property type="match status" value="1"/>
</dbReference>
<dbReference type="RefSeq" id="XP_014169136.1">
    <property type="nucleotide sequence ID" value="XM_014313661.1"/>
</dbReference>
<sequence>MSAPNSRKRPAPGAAPILPVTSAQPAAFNTSSQEQLLRWPSGMTDPSAYSDITRNANTFMMSATPGQYMQQPQQLLPQQSSPQQSQQQPQPISTAIARRPPNRALIASAPRPTFDPAADAWAAFGDDPTANSNGGLPSENESIEVLEERAQRVKKEAQAKRKPIPPFVQKLSSFLEEQKNTELIRWSESGDSFIVLDEDEFAKTLIPELFKHNNYASFVRQLNMYGFHKRVGLSDNSMKASERKNKSPSEYSNPYFKRGHPNLLWLINKPKSGSKSKKGKKDDGDIDSDEDIGIDEPLAHMPGLNNQQSRPYGPGSSELGPLQKKDFQTIKDELSTLQTRQAQISKVMQRLVADNAQLQSQARIFQTMHERHENSINAILNFLANVFRKSLEEQGGVQSVTELLASILPNGQMPQGSVVDVSDDFDTQRTPVSTTMNTPPKRQRLLPPIPRQASTSSSPSPGRTGAAMSPAHQASSSTPNSAHSGIRVGPMGSVTELLDTQNDLGSSNYLQQELQTNPQEGMLKIIHDTNANTPTSTSGIDLPEVAATTPVNLSSDQRNRVLSIMSGQNHGQSNGTSMTGMSTTAPPLTSPGTASLSDQFSLPTNLAGSRASGMPILEPITMPQMNPSMGNSFGGMSVMPDAYGNASTEGVGSGNSGNSTAGPSSSAATSISPILSQIPSIPAPPSLHDISNTQAEIEALQKLQDEQNAKITDLSQLLGPLSPSGRVPGIEESEGAGGGGLGGGQSPGYFDLGQYLDPTAFGEDFNFATGDLGGGVGNMTSNSMGVTVPLSTDDDFNFGFDDAVGKVENESPSPAGTEEIPRADLTTGSNNESVKRRRVS</sequence>
<feature type="compositionally biased region" description="Polar residues" evidence="6">
    <location>
        <begin position="428"/>
        <end position="440"/>
    </location>
</feature>
<dbReference type="eggNOG" id="KOG0627">
    <property type="taxonomic scope" value="Eukaryota"/>
</dbReference>
<feature type="compositionally biased region" description="Low complexity" evidence="6">
    <location>
        <begin position="70"/>
        <end position="91"/>
    </location>
</feature>
<dbReference type="GeneID" id="25981631"/>
<name>F0XRR6_GROCL</name>
<comment type="similarity">
    <text evidence="2 5">Belongs to the HSF family.</text>
</comment>
<dbReference type="PRINTS" id="PR00056">
    <property type="entry name" value="HSFDOMAIN"/>
</dbReference>